<feature type="transmembrane region" description="Helical" evidence="1">
    <location>
        <begin position="104"/>
        <end position="126"/>
    </location>
</feature>
<reference evidence="2" key="2">
    <citation type="submission" date="2014-06" db="EMBL/GenBank/DDBJ databases">
        <authorList>
            <person name="Hu T."/>
            <person name="Eisen M.B."/>
            <person name="Thornton K.R."/>
            <person name="Andolfatto P."/>
        </authorList>
    </citation>
    <scope>NUCLEOTIDE SEQUENCE</scope>
    <source>
        <strain evidence="2">W501</strain>
    </source>
</reference>
<dbReference type="KEGG" id="dsi:Dsimw501_GD26907"/>
<dbReference type="EMBL" id="CM002911">
    <property type="protein sequence ID" value="KMY95198.1"/>
    <property type="molecule type" value="Genomic_DNA"/>
</dbReference>
<gene>
    <name evidence="2" type="primary">Dsim\GD26907</name>
    <name evidence="2" type="ORF">Dsimw501_GD26907</name>
</gene>
<evidence type="ECO:0000256" key="1">
    <source>
        <dbReference type="SAM" id="Phobius"/>
    </source>
</evidence>
<dbReference type="Proteomes" id="UP000035880">
    <property type="component" value="Chromosome 2R"/>
</dbReference>
<evidence type="ECO:0000313" key="2">
    <source>
        <dbReference type="EMBL" id="KMY95198.1"/>
    </source>
</evidence>
<dbReference type="Bgee" id="FBgn0268197">
    <property type="expression patterns" value="Expressed in male reproductive system and 2 other cell types or tissues"/>
</dbReference>
<keyword evidence="1" id="KW-0812">Transmembrane</keyword>
<keyword evidence="1" id="KW-0472">Membrane</keyword>
<sequence length="137" mass="15249">MCCNANRQILCVFIGVLAILIATLCLGFTFYRLCTTGISHWEEASLVAWVSIILAAIPLIIGAIKEIPYLLVIWIVVAIISGVSLLVIQIEIFNNFFNTDPDTAFHILGGMVIIVFVLLISCFIYFPYTYARELEGD</sequence>
<keyword evidence="1" id="KW-1133">Transmembrane helix</keyword>
<reference evidence="2" key="3">
    <citation type="submission" date="2015-04" db="EMBL/GenBank/DDBJ databases">
        <authorList>
            <consortium name="FlyBase"/>
        </authorList>
    </citation>
    <scope>NUCLEOTIDE SEQUENCE</scope>
    <source>
        <strain evidence="2">W501</strain>
    </source>
</reference>
<accession>A0A0J9RGK8</accession>
<protein>
    <submittedName>
        <fullName evidence="2">Uncharacterized protein, isoform B</fullName>
    </submittedName>
</protein>
<feature type="transmembrane region" description="Helical" evidence="1">
    <location>
        <begin position="46"/>
        <end position="64"/>
    </location>
</feature>
<reference evidence="2" key="1">
    <citation type="journal article" date="2013" name="Genome Res.">
        <title>A second-generation assembly of the Drosophila simulans genome provides new insights into patterns of lineage-specific divergence.</title>
        <authorList>
            <person name="Hu T.T."/>
            <person name="Eisen M.B."/>
            <person name="Thornton K.R."/>
            <person name="Andolfatto P."/>
        </authorList>
    </citation>
    <scope>NUCLEOTIDE SEQUENCE [LARGE SCALE GENOMIC DNA]</scope>
    <source>
        <strain evidence="2">W501</strain>
    </source>
</reference>
<proteinExistence type="predicted"/>
<feature type="transmembrane region" description="Helical" evidence="1">
    <location>
        <begin position="71"/>
        <end position="92"/>
    </location>
</feature>
<organism evidence="2">
    <name type="scientific">Drosophila simulans</name>
    <name type="common">Fruit fly</name>
    <dbReference type="NCBI Taxonomy" id="7240"/>
    <lineage>
        <taxon>Eukaryota</taxon>
        <taxon>Metazoa</taxon>
        <taxon>Ecdysozoa</taxon>
        <taxon>Arthropoda</taxon>
        <taxon>Hexapoda</taxon>
        <taxon>Insecta</taxon>
        <taxon>Pterygota</taxon>
        <taxon>Neoptera</taxon>
        <taxon>Endopterygota</taxon>
        <taxon>Diptera</taxon>
        <taxon>Brachycera</taxon>
        <taxon>Muscomorpha</taxon>
        <taxon>Ephydroidea</taxon>
        <taxon>Drosophilidae</taxon>
        <taxon>Drosophila</taxon>
        <taxon>Sophophora</taxon>
    </lineage>
</organism>
<dbReference type="OrthoDB" id="7872427at2759"/>
<name>A0A0J9RGK8_DROSI</name>
<dbReference type="AlphaFoldDB" id="A0A0J9RGK8"/>
<feature type="transmembrane region" description="Helical" evidence="1">
    <location>
        <begin position="9"/>
        <end position="31"/>
    </location>
</feature>